<dbReference type="EMBL" id="CAMPGE010028616">
    <property type="protein sequence ID" value="CAI2386127.1"/>
    <property type="molecule type" value="Genomic_DNA"/>
</dbReference>
<keyword evidence="2" id="KW-1185">Reference proteome</keyword>
<evidence type="ECO:0000313" key="2">
    <source>
        <dbReference type="Proteomes" id="UP001295684"/>
    </source>
</evidence>
<protein>
    <submittedName>
        <fullName evidence="1">Uncharacterized protein</fullName>
    </submittedName>
</protein>
<dbReference type="Gene3D" id="3.80.10.10">
    <property type="entry name" value="Ribonuclease Inhibitor"/>
    <property type="match status" value="1"/>
</dbReference>
<dbReference type="AlphaFoldDB" id="A0AAD1Y7Q7"/>
<proteinExistence type="predicted"/>
<accession>A0AAD1Y7Q7</accession>
<name>A0AAD1Y7Q7_EUPCR</name>
<dbReference type="Proteomes" id="UP001295684">
    <property type="component" value="Unassembled WGS sequence"/>
</dbReference>
<sequence length="117" mass="13041">MICNLYSIKHLSLNPLVRLSSKVAQRVSLHRFCIGFPQLKRLVGAYKHVRSLGFMFCRLSIPSVPDFSKALINCQIQELNLGGSGDSSLSDWDSNFDQFKNLVQGLASSPDLKLNAE</sequence>
<comment type="caution">
    <text evidence="1">The sequence shown here is derived from an EMBL/GenBank/DDBJ whole genome shotgun (WGS) entry which is preliminary data.</text>
</comment>
<evidence type="ECO:0000313" key="1">
    <source>
        <dbReference type="EMBL" id="CAI2386127.1"/>
    </source>
</evidence>
<dbReference type="InterPro" id="IPR032675">
    <property type="entry name" value="LRR_dom_sf"/>
</dbReference>
<gene>
    <name evidence="1" type="ORF">ECRASSUSDP1_LOCUS27730</name>
</gene>
<organism evidence="1 2">
    <name type="scientific">Euplotes crassus</name>
    <dbReference type="NCBI Taxonomy" id="5936"/>
    <lineage>
        <taxon>Eukaryota</taxon>
        <taxon>Sar</taxon>
        <taxon>Alveolata</taxon>
        <taxon>Ciliophora</taxon>
        <taxon>Intramacronucleata</taxon>
        <taxon>Spirotrichea</taxon>
        <taxon>Hypotrichia</taxon>
        <taxon>Euplotida</taxon>
        <taxon>Euplotidae</taxon>
        <taxon>Moneuplotes</taxon>
    </lineage>
</organism>
<reference evidence="1" key="1">
    <citation type="submission" date="2023-07" db="EMBL/GenBank/DDBJ databases">
        <authorList>
            <consortium name="AG Swart"/>
            <person name="Singh M."/>
            <person name="Singh A."/>
            <person name="Seah K."/>
            <person name="Emmerich C."/>
        </authorList>
    </citation>
    <scope>NUCLEOTIDE SEQUENCE</scope>
    <source>
        <strain evidence="1">DP1</strain>
    </source>
</reference>